<reference evidence="2 3" key="1">
    <citation type="submission" date="2017-06" db="EMBL/GenBank/DDBJ databases">
        <title>Azoarcus.</title>
        <authorList>
            <person name="Woo J.-H."/>
            <person name="Kim H.-S."/>
        </authorList>
    </citation>
    <scope>NUCLEOTIDE SEQUENCE [LARGE SCALE GENOMIC DNA]</scope>
    <source>
        <strain evidence="2 3">TSPY31</strain>
    </source>
</reference>
<accession>A0A2U8GRZ0</accession>
<evidence type="ECO:0000313" key="2">
    <source>
        <dbReference type="EMBL" id="AWI76331.1"/>
    </source>
</evidence>
<name>A0A2U8GRZ0_9RHOO</name>
<sequence>MIPVSRLPALRSTLAALLGTLGDTLRTWQTRARQRRELRSLDDEVLRDVGISRAQARFSADKPFWRE</sequence>
<evidence type="ECO:0000259" key="1">
    <source>
        <dbReference type="Pfam" id="PF06568"/>
    </source>
</evidence>
<dbReference type="EMBL" id="CP022187">
    <property type="protein sequence ID" value="AWI76331.1"/>
    <property type="molecule type" value="Genomic_DNA"/>
</dbReference>
<feature type="domain" description="YjiS-like" evidence="1">
    <location>
        <begin position="23"/>
        <end position="57"/>
    </location>
</feature>
<keyword evidence="3" id="KW-1185">Reference proteome</keyword>
<dbReference type="Proteomes" id="UP000244930">
    <property type="component" value="Chromosome"/>
</dbReference>
<proteinExistence type="predicted"/>
<dbReference type="KEGG" id="acom:CEW83_14840"/>
<dbReference type="InterPro" id="IPR009506">
    <property type="entry name" value="YjiS-like"/>
</dbReference>
<protein>
    <recommendedName>
        <fullName evidence="1">YjiS-like domain-containing protein</fullName>
    </recommendedName>
</protein>
<dbReference type="Pfam" id="PF06568">
    <property type="entry name" value="YjiS-like"/>
    <property type="match status" value="1"/>
</dbReference>
<evidence type="ECO:0000313" key="3">
    <source>
        <dbReference type="Proteomes" id="UP000244930"/>
    </source>
</evidence>
<dbReference type="AlphaFoldDB" id="A0A2U8GRZ0"/>
<organism evidence="2 3">
    <name type="scientific">Parazoarcus communis</name>
    <dbReference type="NCBI Taxonomy" id="41977"/>
    <lineage>
        <taxon>Bacteria</taxon>
        <taxon>Pseudomonadati</taxon>
        <taxon>Pseudomonadota</taxon>
        <taxon>Betaproteobacteria</taxon>
        <taxon>Rhodocyclales</taxon>
        <taxon>Zoogloeaceae</taxon>
        <taxon>Parazoarcus</taxon>
    </lineage>
</organism>
<gene>
    <name evidence="2" type="ORF">CEW83_14840</name>
</gene>